<dbReference type="Gene3D" id="3.50.50.60">
    <property type="entry name" value="FAD/NAD(P)-binding domain"/>
    <property type="match status" value="1"/>
</dbReference>
<dbReference type="InterPro" id="IPR036188">
    <property type="entry name" value="FAD/NAD-bd_sf"/>
</dbReference>
<dbReference type="PANTHER" id="PTHR13847">
    <property type="entry name" value="SARCOSINE DEHYDROGENASE-RELATED"/>
    <property type="match status" value="1"/>
</dbReference>
<dbReference type="GO" id="GO:0005737">
    <property type="term" value="C:cytoplasm"/>
    <property type="evidence" value="ECO:0007669"/>
    <property type="project" value="TreeGrafter"/>
</dbReference>
<gene>
    <name evidence="6" type="ORF">QNI22_22040</name>
</gene>
<dbReference type="Pfam" id="PF01266">
    <property type="entry name" value="DAO"/>
    <property type="match status" value="1"/>
</dbReference>
<dbReference type="InterPro" id="IPR017741">
    <property type="entry name" value="FAD-dependent_OxRdtase_HpnW"/>
</dbReference>
<dbReference type="Gene3D" id="3.30.9.10">
    <property type="entry name" value="D-Amino Acid Oxidase, subunit A, domain 2"/>
    <property type="match status" value="1"/>
</dbReference>
<dbReference type="Proteomes" id="UP001232063">
    <property type="component" value="Unassembled WGS sequence"/>
</dbReference>
<comment type="caution">
    <text evidence="6">The sequence shown here is derived from an EMBL/GenBank/DDBJ whole genome shotgun (WGS) entry which is preliminary data.</text>
</comment>
<dbReference type="AlphaFoldDB" id="A0AAE3R3U9"/>
<name>A0AAE3R3U9_9BACT</name>
<dbReference type="RefSeq" id="WP_314513989.1">
    <property type="nucleotide sequence ID" value="NZ_JASJOU010000008.1"/>
</dbReference>
<dbReference type="PANTHER" id="PTHR13847:SF286">
    <property type="entry name" value="D-AMINO ACID DEHYDROGENASE"/>
    <property type="match status" value="1"/>
</dbReference>
<proteinExistence type="inferred from homology"/>
<keyword evidence="3" id="KW-0285">Flavoprotein</keyword>
<sequence>MTHSSTNNIQNRYDVAVVGAGIVGLAMAYTAARRGLKVGVFERNGKAIGASIRNFGMIWPVGQPSGVLLERALRSREIYLDLAKQAGFWYNPNGSLHVAYHNDEWAVLEEFVEQNRGNGYTCELLTDTKKILEKSPAVKEEGLIGALWSETEMIVDPREVIATLPDFLHQKYEIDFYFGTAVTGVNSSYLEAGGQKWQADRIIICSGADFETLYPELFASSSITKCKLQMMRTSPQGNGWRMGASLCAGLTLTHYAAFKDCPSLAALNERFAQTMPAYKKYGIHVLVSQNAAGELTLGDSHEYGLTPEPFDKSEIDQWVLDYLATFTQFPDLHIKERWHGIYPKLANGGTELILEAESNVWIVNGLGGAGMTLSLGLAEYVFESKLHEVVS</sequence>
<protein>
    <submittedName>
        <fullName evidence="6">TIGR03364 family FAD-dependent oxidoreductase</fullName>
    </submittedName>
</protein>
<evidence type="ECO:0000313" key="6">
    <source>
        <dbReference type="EMBL" id="MDJ1503366.1"/>
    </source>
</evidence>
<feature type="domain" description="FAD dependent oxidoreductase" evidence="5">
    <location>
        <begin position="14"/>
        <end position="382"/>
    </location>
</feature>
<dbReference type="GO" id="GO:0016491">
    <property type="term" value="F:oxidoreductase activity"/>
    <property type="evidence" value="ECO:0007669"/>
    <property type="project" value="UniProtKB-KW"/>
</dbReference>
<dbReference type="SUPFAM" id="SSF51905">
    <property type="entry name" value="FAD/NAD(P)-binding domain"/>
    <property type="match status" value="1"/>
</dbReference>
<comment type="cofactor">
    <cofactor evidence="1">
        <name>FAD</name>
        <dbReference type="ChEBI" id="CHEBI:57692"/>
    </cofactor>
</comment>
<keyword evidence="7" id="KW-1185">Reference proteome</keyword>
<keyword evidence="4" id="KW-0560">Oxidoreductase</keyword>
<evidence type="ECO:0000256" key="1">
    <source>
        <dbReference type="ARBA" id="ARBA00001974"/>
    </source>
</evidence>
<accession>A0AAE3R3U9</accession>
<reference evidence="6" key="1">
    <citation type="submission" date="2023-05" db="EMBL/GenBank/DDBJ databases">
        <authorList>
            <person name="Zhang X."/>
        </authorList>
    </citation>
    <scope>NUCLEOTIDE SEQUENCE</scope>
    <source>
        <strain evidence="6">BD1B2-1</strain>
    </source>
</reference>
<evidence type="ECO:0000256" key="3">
    <source>
        <dbReference type="ARBA" id="ARBA00022630"/>
    </source>
</evidence>
<evidence type="ECO:0000313" key="7">
    <source>
        <dbReference type="Proteomes" id="UP001232063"/>
    </source>
</evidence>
<dbReference type="EMBL" id="JASJOU010000008">
    <property type="protein sequence ID" value="MDJ1503366.1"/>
    <property type="molecule type" value="Genomic_DNA"/>
</dbReference>
<dbReference type="NCBIfam" id="TIGR03364">
    <property type="entry name" value="HpnW_proposed"/>
    <property type="match status" value="1"/>
</dbReference>
<dbReference type="InterPro" id="IPR006076">
    <property type="entry name" value="FAD-dep_OxRdtase"/>
</dbReference>
<evidence type="ECO:0000259" key="5">
    <source>
        <dbReference type="Pfam" id="PF01266"/>
    </source>
</evidence>
<organism evidence="6 7">
    <name type="scientific">Xanthocytophaga agilis</name>
    <dbReference type="NCBI Taxonomy" id="3048010"/>
    <lineage>
        <taxon>Bacteria</taxon>
        <taxon>Pseudomonadati</taxon>
        <taxon>Bacteroidota</taxon>
        <taxon>Cytophagia</taxon>
        <taxon>Cytophagales</taxon>
        <taxon>Rhodocytophagaceae</taxon>
        <taxon>Xanthocytophaga</taxon>
    </lineage>
</organism>
<comment type="similarity">
    <text evidence="2">Belongs to the DadA oxidoreductase family.</text>
</comment>
<evidence type="ECO:0000256" key="2">
    <source>
        <dbReference type="ARBA" id="ARBA00009410"/>
    </source>
</evidence>
<evidence type="ECO:0000256" key="4">
    <source>
        <dbReference type="ARBA" id="ARBA00023002"/>
    </source>
</evidence>